<reference evidence="6" key="1">
    <citation type="submission" date="2016-08" db="EMBL/GenBank/DDBJ databases">
        <authorList>
            <person name="Seilhamer J.J."/>
        </authorList>
    </citation>
    <scope>NUCLEOTIDE SEQUENCE</scope>
    <source>
        <strain evidence="6">86</strain>
    </source>
</reference>
<protein>
    <submittedName>
        <fullName evidence="6">MFS permease</fullName>
    </submittedName>
</protein>
<evidence type="ECO:0000256" key="1">
    <source>
        <dbReference type="ARBA" id="ARBA00022692"/>
    </source>
</evidence>
<feature type="transmembrane region" description="Helical" evidence="4">
    <location>
        <begin position="396"/>
        <end position="417"/>
    </location>
</feature>
<dbReference type="PANTHER" id="PTHR11360:SF290">
    <property type="entry name" value="MONOCARBOXYLATE MFS PERMEASE"/>
    <property type="match status" value="1"/>
</dbReference>
<feature type="transmembrane region" description="Helical" evidence="4">
    <location>
        <begin position="61"/>
        <end position="80"/>
    </location>
</feature>
<accession>A0A212LAW1</accession>
<dbReference type="InterPro" id="IPR036259">
    <property type="entry name" value="MFS_trans_sf"/>
</dbReference>
<dbReference type="PANTHER" id="PTHR11360">
    <property type="entry name" value="MONOCARBOXYLATE TRANSPORTER"/>
    <property type="match status" value="1"/>
</dbReference>
<feature type="transmembrane region" description="Helical" evidence="4">
    <location>
        <begin position="272"/>
        <end position="295"/>
    </location>
</feature>
<dbReference type="InterPro" id="IPR020846">
    <property type="entry name" value="MFS_dom"/>
</dbReference>
<name>A0A212LAW1_9HYPH</name>
<dbReference type="CDD" id="cd17355">
    <property type="entry name" value="MFS_YcxA_like"/>
    <property type="match status" value="1"/>
</dbReference>
<evidence type="ECO:0000256" key="2">
    <source>
        <dbReference type="ARBA" id="ARBA00022989"/>
    </source>
</evidence>
<dbReference type="EMBL" id="FMJD01000005">
    <property type="protein sequence ID" value="SCM74701.1"/>
    <property type="molecule type" value="Genomic_DNA"/>
</dbReference>
<dbReference type="GO" id="GO:0022857">
    <property type="term" value="F:transmembrane transporter activity"/>
    <property type="evidence" value="ECO:0007669"/>
    <property type="project" value="InterPro"/>
</dbReference>
<keyword evidence="1 4" id="KW-0812">Transmembrane</keyword>
<feature type="transmembrane region" description="Helical" evidence="4">
    <location>
        <begin position="364"/>
        <end position="384"/>
    </location>
</feature>
<dbReference type="SUPFAM" id="SSF103473">
    <property type="entry name" value="MFS general substrate transporter"/>
    <property type="match status" value="1"/>
</dbReference>
<evidence type="ECO:0000256" key="4">
    <source>
        <dbReference type="SAM" id="Phobius"/>
    </source>
</evidence>
<feature type="transmembrane region" description="Helical" evidence="4">
    <location>
        <begin position="17"/>
        <end position="41"/>
    </location>
</feature>
<feature type="transmembrane region" description="Helical" evidence="4">
    <location>
        <begin position="331"/>
        <end position="352"/>
    </location>
</feature>
<keyword evidence="2 4" id="KW-1133">Transmembrane helix</keyword>
<evidence type="ECO:0000259" key="5">
    <source>
        <dbReference type="PROSITE" id="PS50850"/>
    </source>
</evidence>
<proteinExistence type="predicted"/>
<feature type="transmembrane region" description="Helical" evidence="4">
    <location>
        <begin position="87"/>
        <end position="106"/>
    </location>
</feature>
<feature type="transmembrane region" description="Helical" evidence="4">
    <location>
        <begin position="112"/>
        <end position="132"/>
    </location>
</feature>
<dbReference type="Gene3D" id="1.20.1250.20">
    <property type="entry name" value="MFS general substrate transporter like domains"/>
    <property type="match status" value="2"/>
</dbReference>
<feature type="transmembrane region" description="Helical" evidence="4">
    <location>
        <begin position="172"/>
        <end position="195"/>
    </location>
</feature>
<dbReference type="InterPro" id="IPR050327">
    <property type="entry name" value="Proton-linked_MCT"/>
</dbReference>
<gene>
    <name evidence="6" type="ORF">KL86PLE_130318</name>
</gene>
<dbReference type="RefSeq" id="WP_100079026.1">
    <property type="nucleotide sequence ID" value="NZ_LT608334.1"/>
</dbReference>
<dbReference type="AlphaFoldDB" id="A0A212LAW1"/>
<feature type="transmembrane region" description="Helical" evidence="4">
    <location>
        <begin position="144"/>
        <end position="166"/>
    </location>
</feature>
<evidence type="ECO:0000256" key="3">
    <source>
        <dbReference type="ARBA" id="ARBA00023136"/>
    </source>
</evidence>
<feature type="transmembrane region" description="Helical" evidence="4">
    <location>
        <begin position="240"/>
        <end position="260"/>
    </location>
</feature>
<dbReference type="PROSITE" id="PS50850">
    <property type="entry name" value="MFS"/>
    <property type="match status" value="1"/>
</dbReference>
<feature type="domain" description="Major facilitator superfamily (MFS) profile" evidence="5">
    <location>
        <begin position="21"/>
        <end position="422"/>
    </location>
</feature>
<evidence type="ECO:0000313" key="6">
    <source>
        <dbReference type="EMBL" id="SCM74701.1"/>
    </source>
</evidence>
<organism evidence="6">
    <name type="scientific">uncultured Pleomorphomonas sp</name>
    <dbReference type="NCBI Taxonomy" id="442121"/>
    <lineage>
        <taxon>Bacteria</taxon>
        <taxon>Pseudomonadati</taxon>
        <taxon>Pseudomonadota</taxon>
        <taxon>Alphaproteobacteria</taxon>
        <taxon>Hyphomicrobiales</taxon>
        <taxon>Pleomorphomonadaceae</taxon>
        <taxon>Pleomorphomonas</taxon>
        <taxon>environmental samples</taxon>
    </lineage>
</organism>
<sequence>MTTSGLPAFFARRDIHYGWVVTAVTFLTMLATAGALGAPGVMLRPLEVEFGWKNSDISTAFAVRLVLFGLMGPFSAALMNRFGVRRVVVTALLLIIAGFGFSVTMTELWQLMLFWGLVIGFGTGMTATVLAATVATRWFVSRRGVVVGLLTASNATGQLIFLPVIAAATEAWGWRAALGLVVALLAVALLGVLFLMRDRPADIGLAPFGGTYQPAPAHTAGLLTLVSAPIMGLRDAARSYVFWVLAATFFVCGLSTNGLIQTHWVTICGDYGVAPVSAAGLLAFIGVFDFFGTLLSGWLSDRYDNRWLLFWYYGLRGLSLLYLPLTGFDPLLLAGFAVFYGLDWIATVPPTVKLAAERFGAEKAGLVFGWVFAAHQLGAATAAYGAGWSRTDLESYVPALMVAGGFCLAAAALCLTIERKREPAAPLPQAA</sequence>
<keyword evidence="3 4" id="KW-0472">Membrane</keyword>
<dbReference type="Pfam" id="PF07690">
    <property type="entry name" value="MFS_1"/>
    <property type="match status" value="1"/>
</dbReference>
<dbReference type="InterPro" id="IPR011701">
    <property type="entry name" value="MFS"/>
</dbReference>